<feature type="transmembrane region" description="Helical" evidence="6">
    <location>
        <begin position="63"/>
        <end position="82"/>
    </location>
</feature>
<feature type="transmembrane region" description="Helical" evidence="6">
    <location>
        <begin position="30"/>
        <end position="51"/>
    </location>
</feature>
<gene>
    <name evidence="7" type="ORF">TAO_0072</name>
</gene>
<keyword evidence="3 6" id="KW-0812">Transmembrane</keyword>
<feature type="transmembrane region" description="Helical" evidence="6">
    <location>
        <begin position="270"/>
        <end position="289"/>
    </location>
</feature>
<feature type="transmembrane region" description="Helical" evidence="6">
    <location>
        <begin position="242"/>
        <end position="263"/>
    </location>
</feature>
<comment type="subcellular location">
    <subcellularLocation>
        <location evidence="1">Membrane</location>
        <topology evidence="1">Multi-pass membrane protein</topology>
    </subcellularLocation>
</comment>
<dbReference type="PANTHER" id="PTHR12778">
    <property type="entry name" value="SOLUTE CARRIER FAMILY 33 ACETYL-COA TRANSPORTER -RELATED"/>
    <property type="match status" value="1"/>
</dbReference>
<feature type="transmembrane region" description="Helical" evidence="6">
    <location>
        <begin position="360"/>
        <end position="378"/>
    </location>
</feature>
<reference evidence="7 8" key="1">
    <citation type="journal article" date="2017" name="ISME J.">
        <title>An acid-tolerant ammonia-oxidizing ?-proteobacterium from soil.</title>
        <authorList>
            <person name="Hayatsu M."/>
            <person name="Tago K."/>
            <person name="Uchiyama I."/>
            <person name="Toyoda A."/>
            <person name="Wang Y."/>
            <person name="Shimomura Y."/>
            <person name="Okubo T."/>
            <person name="Kurisu F."/>
            <person name="Hirono Y."/>
            <person name="Nonaka K."/>
            <person name="Akiyama H."/>
            <person name="Itoh T."/>
            <person name="Takami H."/>
        </authorList>
    </citation>
    <scope>NUCLEOTIDE SEQUENCE [LARGE SCALE GENOMIC DNA]</scope>
    <source>
        <strain evidence="7 8">TAO100</strain>
    </source>
</reference>
<dbReference type="KEGG" id="ntt:TAO_0072"/>
<dbReference type="Proteomes" id="UP000243679">
    <property type="component" value="Chromosome"/>
</dbReference>
<feature type="transmembrane region" description="Helical" evidence="6">
    <location>
        <begin position="133"/>
        <end position="153"/>
    </location>
</feature>
<feature type="transmembrane region" description="Helical" evidence="6">
    <location>
        <begin position="88"/>
        <end position="112"/>
    </location>
</feature>
<dbReference type="PANTHER" id="PTHR12778:SF10">
    <property type="entry name" value="MAJOR FACILITATOR SUPERFAMILY DOMAIN-CONTAINING PROTEIN 3"/>
    <property type="match status" value="1"/>
</dbReference>
<evidence type="ECO:0000256" key="1">
    <source>
        <dbReference type="ARBA" id="ARBA00004141"/>
    </source>
</evidence>
<keyword evidence="2" id="KW-0813">Transport</keyword>
<protein>
    <submittedName>
        <fullName evidence="7">Major facilitator family transporter</fullName>
    </submittedName>
</protein>
<dbReference type="NCBIfam" id="TIGR00901">
    <property type="entry name" value="2A0125"/>
    <property type="match status" value="1"/>
</dbReference>
<keyword evidence="8" id="KW-1185">Reference proteome</keyword>
<feature type="transmembrane region" description="Helical" evidence="6">
    <location>
        <begin position="295"/>
        <end position="321"/>
    </location>
</feature>
<evidence type="ECO:0000256" key="5">
    <source>
        <dbReference type="ARBA" id="ARBA00023136"/>
    </source>
</evidence>
<dbReference type="GO" id="GO:0022857">
    <property type="term" value="F:transmembrane transporter activity"/>
    <property type="evidence" value="ECO:0007669"/>
    <property type="project" value="InterPro"/>
</dbReference>
<feature type="transmembrane region" description="Helical" evidence="6">
    <location>
        <begin position="159"/>
        <end position="175"/>
    </location>
</feature>
<dbReference type="CDD" id="cd17486">
    <property type="entry name" value="MFS_AmpG_like"/>
    <property type="match status" value="1"/>
</dbReference>
<dbReference type="InterPro" id="IPR011701">
    <property type="entry name" value="MFS"/>
</dbReference>
<keyword evidence="4 6" id="KW-1133">Transmembrane helix</keyword>
<evidence type="ECO:0000256" key="3">
    <source>
        <dbReference type="ARBA" id="ARBA00022692"/>
    </source>
</evidence>
<feature type="transmembrane region" description="Helical" evidence="6">
    <location>
        <begin position="205"/>
        <end position="230"/>
    </location>
</feature>
<dbReference type="InterPro" id="IPR004752">
    <property type="entry name" value="AmpG_permease/AT-1"/>
</dbReference>
<dbReference type="Gene3D" id="1.20.1250.20">
    <property type="entry name" value="MFS general substrate transporter like domains"/>
    <property type="match status" value="2"/>
</dbReference>
<name>A0A1Q2SJZ4_9GAMM</name>
<proteinExistence type="predicted"/>
<dbReference type="InterPro" id="IPR036259">
    <property type="entry name" value="MFS_trans_sf"/>
</dbReference>
<dbReference type="GO" id="GO:0016020">
    <property type="term" value="C:membrane"/>
    <property type="evidence" value="ECO:0007669"/>
    <property type="project" value="UniProtKB-SubCell"/>
</dbReference>
<evidence type="ECO:0000256" key="6">
    <source>
        <dbReference type="SAM" id="Phobius"/>
    </source>
</evidence>
<evidence type="ECO:0000256" key="4">
    <source>
        <dbReference type="ARBA" id="ARBA00022989"/>
    </source>
</evidence>
<keyword evidence="5 6" id="KW-0472">Membrane</keyword>
<dbReference type="Pfam" id="PF07690">
    <property type="entry name" value="MFS_1"/>
    <property type="match status" value="1"/>
</dbReference>
<evidence type="ECO:0000313" key="7">
    <source>
        <dbReference type="EMBL" id="BAW79442.1"/>
    </source>
</evidence>
<sequence length="388" mass="42234">MGFSSGLPLLLTSSVLQAWMQQEGVDLTTIGLFALVGLPYTLKFFWAPFLDRYQLGRLGRRRGWLLWAQIGLILALVGLGFTKPAVSPINVAGAALLVTFFSAVQDIVIDAYRREILTDHELGLGSALYVNGYRLGMLLASGGGLILADYLSFPQIYELMALIMLVGVITTLLAPEPKTFIDTPRTIREAIVDPFLEYFQRQNAVLILFFILFYKIGDAMASHMTIPFYLDLGYSTTEIGMIAKGFGFGATVCGSLLGGILMLRMGIYRSLWLFGILQAVSTVGFAVLGSYGYSLLGLALVIAFENLTGGMGTAAYVAFMASLTNKKFTATQYALLSSLMGIPRAIIAAPAGFFAKSFGWVSFFSFCALIAIPGLLLLRHLRPKLLKI</sequence>
<evidence type="ECO:0000256" key="2">
    <source>
        <dbReference type="ARBA" id="ARBA00022448"/>
    </source>
</evidence>
<dbReference type="SUPFAM" id="SSF103473">
    <property type="entry name" value="MFS general substrate transporter"/>
    <property type="match status" value="1"/>
</dbReference>
<feature type="transmembrane region" description="Helical" evidence="6">
    <location>
        <begin position="333"/>
        <end position="354"/>
    </location>
</feature>
<dbReference type="AlphaFoldDB" id="A0A1Q2SJZ4"/>
<organism evidence="7 8">
    <name type="scientific">Candidatus Nitrosoglobus terrae</name>
    <dbReference type="NCBI Taxonomy" id="1630141"/>
    <lineage>
        <taxon>Bacteria</taxon>
        <taxon>Pseudomonadati</taxon>
        <taxon>Pseudomonadota</taxon>
        <taxon>Gammaproteobacteria</taxon>
        <taxon>Chromatiales</taxon>
        <taxon>Chromatiaceae</taxon>
        <taxon>Candidatus Nitrosoglobus</taxon>
    </lineage>
</organism>
<evidence type="ECO:0000313" key="8">
    <source>
        <dbReference type="Proteomes" id="UP000243679"/>
    </source>
</evidence>
<dbReference type="EMBL" id="AP014836">
    <property type="protein sequence ID" value="BAW79442.1"/>
    <property type="molecule type" value="Genomic_DNA"/>
</dbReference>
<accession>A0A1Q2SJZ4</accession>